<accession>A0ACC0BTJ7</accession>
<evidence type="ECO:0000313" key="1">
    <source>
        <dbReference type="EMBL" id="KAI5675945.1"/>
    </source>
</evidence>
<sequence>MVKTKNANVGKEGHGEAGGSSRDGKKGKDEQVARSETPLDKFISVQAAANYKDWTHKKRKIASGHQFYANLQRGRTQSNGNVIISRINGKNIVFDDKLLNSILETPEDGMCFYTKNKKCFDPNLYSEKRFEEIFTKGILLKRIEDRTVDKLDVYGRILHHIISNIVFQHFKITFFGPNDHIGIGKIYNQNTFKRMRFSRNEDGRLIRGGQEEDTENMDEDETNEEEIRREISVKATLSEAKDLCDQGKMKGKRTSH</sequence>
<evidence type="ECO:0000313" key="2">
    <source>
        <dbReference type="Proteomes" id="UP001060085"/>
    </source>
</evidence>
<keyword evidence="2" id="KW-1185">Reference proteome</keyword>
<dbReference type="EMBL" id="CM044702">
    <property type="protein sequence ID" value="KAI5675945.1"/>
    <property type="molecule type" value="Genomic_DNA"/>
</dbReference>
<name>A0ACC0BTJ7_CATRO</name>
<reference evidence="2" key="1">
    <citation type="journal article" date="2023" name="Nat. Plants">
        <title>Single-cell RNA sequencing provides a high-resolution roadmap for understanding the multicellular compartmentation of specialized metabolism.</title>
        <authorList>
            <person name="Sun S."/>
            <person name="Shen X."/>
            <person name="Li Y."/>
            <person name="Li Y."/>
            <person name="Wang S."/>
            <person name="Li R."/>
            <person name="Zhang H."/>
            <person name="Shen G."/>
            <person name="Guo B."/>
            <person name="Wei J."/>
            <person name="Xu J."/>
            <person name="St-Pierre B."/>
            <person name="Chen S."/>
            <person name="Sun C."/>
        </authorList>
    </citation>
    <scope>NUCLEOTIDE SEQUENCE [LARGE SCALE GENOMIC DNA]</scope>
</reference>
<organism evidence="1 2">
    <name type="scientific">Catharanthus roseus</name>
    <name type="common">Madagascar periwinkle</name>
    <name type="synonym">Vinca rosea</name>
    <dbReference type="NCBI Taxonomy" id="4058"/>
    <lineage>
        <taxon>Eukaryota</taxon>
        <taxon>Viridiplantae</taxon>
        <taxon>Streptophyta</taxon>
        <taxon>Embryophyta</taxon>
        <taxon>Tracheophyta</taxon>
        <taxon>Spermatophyta</taxon>
        <taxon>Magnoliopsida</taxon>
        <taxon>eudicotyledons</taxon>
        <taxon>Gunneridae</taxon>
        <taxon>Pentapetalae</taxon>
        <taxon>asterids</taxon>
        <taxon>lamiids</taxon>
        <taxon>Gentianales</taxon>
        <taxon>Apocynaceae</taxon>
        <taxon>Rauvolfioideae</taxon>
        <taxon>Vinceae</taxon>
        <taxon>Catharanthinae</taxon>
        <taxon>Catharanthus</taxon>
    </lineage>
</organism>
<comment type="caution">
    <text evidence="1">The sequence shown here is derived from an EMBL/GenBank/DDBJ whole genome shotgun (WGS) entry which is preliminary data.</text>
</comment>
<gene>
    <name evidence="1" type="ORF">M9H77_06895</name>
</gene>
<dbReference type="Proteomes" id="UP001060085">
    <property type="component" value="Linkage Group LG02"/>
</dbReference>
<protein>
    <submittedName>
        <fullName evidence="1">Uncharacterized protein</fullName>
    </submittedName>
</protein>
<proteinExistence type="predicted"/>